<accession>W5J6W9</accession>
<dbReference type="STRING" id="43151.W5J6W9"/>
<gene>
    <name evidence="4" type="ORF">AND_008673</name>
</gene>
<evidence type="ECO:0000313" key="5">
    <source>
        <dbReference type="EnsemblMetazoa" id="ADAC008673-PA"/>
    </source>
</evidence>
<name>W5J6W9_ANODA</name>
<keyword evidence="1" id="KW-0175">Coiled coil</keyword>
<feature type="compositionally biased region" description="Polar residues" evidence="2">
    <location>
        <begin position="736"/>
        <end position="751"/>
    </location>
</feature>
<keyword evidence="6" id="KW-1185">Reference proteome</keyword>
<dbReference type="VEuPathDB" id="VectorBase:ADAR2_005221"/>
<feature type="domain" description="Tudor" evidence="3">
    <location>
        <begin position="1593"/>
        <end position="1652"/>
    </location>
</feature>
<feature type="compositionally biased region" description="Polar residues" evidence="2">
    <location>
        <begin position="125"/>
        <end position="134"/>
    </location>
</feature>
<feature type="domain" description="Tudor" evidence="3">
    <location>
        <begin position="1197"/>
        <end position="1256"/>
    </location>
</feature>
<feature type="coiled-coil region" evidence="1">
    <location>
        <begin position="986"/>
        <end position="1013"/>
    </location>
</feature>
<feature type="region of interest" description="Disordered" evidence="2">
    <location>
        <begin position="616"/>
        <end position="636"/>
    </location>
</feature>
<dbReference type="OMA" id="CSQYIVL"/>
<dbReference type="InterPro" id="IPR002999">
    <property type="entry name" value="Tudor"/>
</dbReference>
<reference evidence="5" key="4">
    <citation type="submission" date="2015-06" db="UniProtKB">
        <authorList>
            <consortium name="EnsemblMetazoa"/>
        </authorList>
    </citation>
    <scope>IDENTIFICATION</scope>
</reference>
<evidence type="ECO:0000313" key="4">
    <source>
        <dbReference type="EMBL" id="ETN59726.1"/>
    </source>
</evidence>
<dbReference type="Gene3D" id="2.40.50.90">
    <property type="match status" value="3"/>
</dbReference>
<feature type="region of interest" description="Disordered" evidence="2">
    <location>
        <begin position="889"/>
        <end position="917"/>
    </location>
</feature>
<feature type="domain" description="Tudor" evidence="3">
    <location>
        <begin position="915"/>
        <end position="975"/>
    </location>
</feature>
<feature type="region of interest" description="Disordered" evidence="2">
    <location>
        <begin position="675"/>
        <end position="788"/>
    </location>
</feature>
<feature type="region of interest" description="Disordered" evidence="2">
    <location>
        <begin position="51"/>
        <end position="76"/>
    </location>
</feature>
<feature type="region of interest" description="Disordered" evidence="2">
    <location>
        <begin position="118"/>
        <end position="205"/>
    </location>
</feature>
<dbReference type="VEuPathDB" id="VectorBase:ADAC008673"/>
<dbReference type="InterPro" id="IPR035437">
    <property type="entry name" value="SNase_OB-fold_sf"/>
</dbReference>
<proteinExistence type="predicted"/>
<evidence type="ECO:0000259" key="3">
    <source>
        <dbReference type="PROSITE" id="PS50304"/>
    </source>
</evidence>
<reference evidence="4" key="2">
    <citation type="submission" date="2010-05" db="EMBL/GenBank/DDBJ databases">
        <authorList>
            <person name="Almeida L.G."/>
            <person name="Nicolas M.F."/>
            <person name="Souza R.C."/>
            <person name="Vasconcelos A.T.R."/>
        </authorList>
    </citation>
    <scope>NUCLEOTIDE SEQUENCE</scope>
</reference>
<evidence type="ECO:0000256" key="2">
    <source>
        <dbReference type="SAM" id="MobiDB-lite"/>
    </source>
</evidence>
<dbReference type="PANTHER" id="PTHR22948:SF72">
    <property type="entry name" value="TUDOR DOMAIN-CONTAINING PROTEIN"/>
    <property type="match status" value="1"/>
</dbReference>
<sequence>MQHTTHAAATSTNFTSRAVYETCLKCLILLRFFGKIFFAFLRSSRRIKSKPHFGKCSLSSGPSNSNSSIEDSTNDYHPRAAQHQQLTTYHVVSKTGAAASCFRFRNMNVNRYQAAKNLQPARSLRTPNLNSNRNALGDYGYAPHLAEPYRPQQPPSRDGSNYANGNLAGSAHPPRSSSQSRKHDVLRTPVSGNVNSGAPGSLAGRSTPTLVATGSLTFNASSLSVGANYDVTVSYIQNGPKQFMVQQRSADVALKQMMSALARVPLRTITRKLQLGMPCLGRYTPNLTIYRALITAIGRDGLCTISYVDYGHTETVHPANLYEIPPEFLRYEIFSTRFALAGVRKLEDINADVAGLFSRVVAGKPLTLRVMPPDGAAFVSYCELYDNGDNVFNRLQALCQANLYRFPAPGSLVRGASYPVVIRYIESCAQFYVHMLDNVHAFDKMMDDLAAYCHNGGHGTGGGSLIPSVVDIGDAVIVELGTDDVYRAVVVEISPVLKVRLIDYGNSLKIERGMLRRLSPAFTHQRPEAFECCLEGFEGSIGDSSSREETINLSTKQLEMLSEAADSERKPFKLIVCDIREGLTIVNLFDESQTPVANISKTLLKLKNPIKFNKELQSSHQKYPKQQQVSVSNSLNTKLSNSGESAKLFSSSGVSSSAIASDYIDLTTEEWIGPVPGNQSSGYEQQLLQPQQTTTIASNELSQRKNRGGDSNRSSDSRESSSSANTGKQQPPDISKQISVNEYTPASQTVARNDIPRFSKERIQTPYYYEHDDRGGQESGSGIQSKHKEKLQPEILFGSLSDSAQIHASPELATNHEQQNIAPSEIIESYKAPSDEYLPYNSALPEQIVPLNCKLEVILSWWHSPEQFYVRLRIDEERYQDLMKQLQKHYRNKSNQQQHHQKLLQNQQPDPRTSKLPTGSLVVVRHPKHNTYYRGRVLKYNESNQRYKVEVVDGGNKLIVSPSDLWMVERRFGRLAPLAISCALPEVRLQCEVKELQNRIDNYLNNDQSIEAVFLELRETKYHCKLKSKGNDLKMQLISDGLLSQVLIDVDLYRLKGQTLKVQLIELKSLTNFRVKLCGHDAIFNCRQDGCDVHADVSNIEDELQSIYKYCTAQVIDVTNEEKLVLSLLVPSLTSQALPTITQMPILLSEFNVYVTHVESSNCLHVQNVLWNDRVTKLIDDLYEYYECQQPSVPLAELTMGEVCASRSQHDGNWYRAKIVSLQDIEQIEVLLVDYGSREHVKHSDLKRLAPQFLEYSAFAHRIYLPMAAIAGVDEERIKLEITQLTEGFELTLKVMEFRNDIWIVDITSNDYSIVSVLKDKQLVADLEYESIFNQRQTATPVQGAVVRPSVEDHEGNTQKNRARICHVDNPCQLFIQLESDMRDLNQLQETLQIISSSLPPLRDFSADRYCIAQYSVDDLWYRALIIDSHDDLIIQFVDYGHTDIVTSNKKSSLRDINDDLMRWKVYAKQCALLVQPMSLESMAETGRKKNTSWKEVATTILRSLEEVEVQFLAEAQGVHYISVRCGEKDIAEMLVEKKLAVRMYYVPSGQLCFTSHIDSISEFYLQLERDIYPLDTMSNYLSDVSKFPDVDQPQIGMICIAEYQDDELWYRAKLLSIPRPGEYEVFFLDYGNTSTVRKLKGLDSSIAELARLCTKCSLRLPENVRRWSPEAEEKFLELAAMGQTVFTVQLYSPGPIAATVELFLDGRNIVDQLVTLCEKGNPNGASGTDSMNSSFYLLCEENRLDDSYQLDDQAHISHVISPAEFYIQITNCFDALRNMEELLATKAAQCEVITGEEIHNGLFCLAQLATSGKYCRGLVLSEVNGGHSKYHQVLLVDYGNRATAIELRRMPEGIEEISRLAKKCCLEHYLPTDEEALGTKRWARIRNRFIELTDSGKQVFSFQIVRNDCDPMIVRLFTSSGVNVEDHIKEGESTEMMDASVVNVSSEDNSLKRHKPKQAFFRTNSDLDFLEH</sequence>
<dbReference type="InterPro" id="IPR050621">
    <property type="entry name" value="Tudor_domain_containing"/>
</dbReference>
<dbReference type="Proteomes" id="UP000000673">
    <property type="component" value="Unassembled WGS sequence"/>
</dbReference>
<dbReference type="EnsemblMetazoa" id="ADAC008673-RA">
    <property type="protein sequence ID" value="ADAC008673-PA"/>
    <property type="gene ID" value="ADAC008673"/>
</dbReference>
<dbReference type="CDD" id="cd20379">
    <property type="entry name" value="Tudor_dTUD-like"/>
    <property type="match status" value="1"/>
</dbReference>
<evidence type="ECO:0000313" key="6">
    <source>
        <dbReference type="Proteomes" id="UP000000673"/>
    </source>
</evidence>
<feature type="compositionally biased region" description="Polar residues" evidence="2">
    <location>
        <begin position="190"/>
        <end position="205"/>
    </location>
</feature>
<feature type="compositionally biased region" description="Basic and acidic residues" evidence="2">
    <location>
        <begin position="754"/>
        <end position="776"/>
    </location>
</feature>
<dbReference type="SMART" id="SM00333">
    <property type="entry name" value="TUDOR"/>
    <property type="match status" value="7"/>
</dbReference>
<protein>
    <submittedName>
        <fullName evidence="4">Maternal tudor protein</fullName>
    </submittedName>
</protein>
<dbReference type="Gene3D" id="2.30.30.140">
    <property type="match status" value="7"/>
</dbReference>
<evidence type="ECO:0000256" key="1">
    <source>
        <dbReference type="SAM" id="Coils"/>
    </source>
</evidence>
<feature type="compositionally biased region" description="Low complexity" evidence="2">
    <location>
        <begin position="57"/>
        <end position="71"/>
    </location>
</feature>
<dbReference type="EMBL" id="ADMH02002065">
    <property type="protein sequence ID" value="ETN59726.1"/>
    <property type="molecule type" value="Genomic_DNA"/>
</dbReference>
<reference evidence="4 6" key="1">
    <citation type="journal article" date="2010" name="BMC Genomics">
        <title>Combination of measures distinguishes pre-miRNAs from other stem-loops in the genome of the newly sequenced Anopheles darlingi.</title>
        <authorList>
            <person name="Mendes N.D."/>
            <person name="Freitas A.T."/>
            <person name="Vasconcelos A.T."/>
            <person name="Sagot M.F."/>
        </authorList>
    </citation>
    <scope>NUCLEOTIDE SEQUENCE</scope>
</reference>
<dbReference type="PROSITE" id="PS50304">
    <property type="entry name" value="TUDOR"/>
    <property type="match status" value="6"/>
</dbReference>
<dbReference type="FunCoup" id="W5J6W9">
    <property type="interactions" value="214"/>
</dbReference>
<feature type="compositionally biased region" description="Low complexity" evidence="2">
    <location>
        <begin position="895"/>
        <end position="908"/>
    </location>
</feature>
<feature type="domain" description="Tudor" evidence="3">
    <location>
        <begin position="1404"/>
        <end position="1461"/>
    </location>
</feature>
<dbReference type="SUPFAM" id="SSF63748">
    <property type="entry name" value="Tudor/PWWP/MBT"/>
    <property type="match status" value="7"/>
</dbReference>
<feature type="compositionally biased region" description="Low complexity" evidence="2">
    <location>
        <begin position="685"/>
        <end position="695"/>
    </location>
</feature>
<dbReference type="Pfam" id="PF00567">
    <property type="entry name" value="TUDOR"/>
    <property type="match status" value="7"/>
</dbReference>
<feature type="compositionally biased region" description="Basic and acidic residues" evidence="2">
    <location>
        <begin position="707"/>
        <end position="719"/>
    </location>
</feature>
<organism evidence="4">
    <name type="scientific">Anopheles darlingi</name>
    <name type="common">Mosquito</name>
    <dbReference type="NCBI Taxonomy" id="43151"/>
    <lineage>
        <taxon>Eukaryota</taxon>
        <taxon>Metazoa</taxon>
        <taxon>Ecdysozoa</taxon>
        <taxon>Arthropoda</taxon>
        <taxon>Hexapoda</taxon>
        <taxon>Insecta</taxon>
        <taxon>Pterygota</taxon>
        <taxon>Neoptera</taxon>
        <taxon>Endopterygota</taxon>
        <taxon>Diptera</taxon>
        <taxon>Nematocera</taxon>
        <taxon>Culicoidea</taxon>
        <taxon>Culicidae</taxon>
        <taxon>Anophelinae</taxon>
        <taxon>Anopheles</taxon>
    </lineage>
</organism>
<dbReference type="HOGENOM" id="CLU_236447_0_0_1"/>
<dbReference type="PANTHER" id="PTHR22948">
    <property type="entry name" value="TUDOR DOMAIN CONTAINING PROTEIN"/>
    <property type="match status" value="1"/>
</dbReference>
<feature type="domain" description="Tudor" evidence="3">
    <location>
        <begin position="1798"/>
        <end position="1860"/>
    </location>
</feature>
<reference evidence="4" key="3">
    <citation type="journal article" date="2013" name="Nucleic Acids Res.">
        <title>The genome of Anopheles darlingi, the main neotropical malaria vector.</title>
        <authorList>
            <person name="Marinotti O."/>
            <person name="Cerqueira G.C."/>
            <person name="de Almeida L.G."/>
            <person name="Ferro M.I."/>
            <person name="Loreto E.L."/>
            <person name="Zaha A."/>
            <person name="Teixeira S.M."/>
            <person name="Wespiser A.R."/>
            <person name="Almeida E Silva A."/>
            <person name="Schlindwein A.D."/>
            <person name="Pacheco A.C."/>
            <person name="Silva A.L."/>
            <person name="Graveley B.R."/>
            <person name="Walenz B.P."/>
            <person name="Lima Bde A."/>
            <person name="Ribeiro C.A."/>
            <person name="Nunes-Silva C.G."/>
            <person name="de Carvalho C.R."/>
            <person name="Soares C.M."/>
            <person name="de Menezes C.B."/>
            <person name="Matiolli C."/>
            <person name="Caffrey D."/>
            <person name="Araujo D.A."/>
            <person name="de Oliveira D.M."/>
            <person name="Golenbock D."/>
            <person name="Grisard E.C."/>
            <person name="Fantinatti-Garboggini F."/>
            <person name="de Carvalho F.M."/>
            <person name="Barcellos F.G."/>
            <person name="Prosdocimi F."/>
            <person name="May G."/>
            <person name="Azevedo Junior G.M."/>
            <person name="Guimaraes G.M."/>
            <person name="Goldman G.H."/>
            <person name="Padilha I.Q."/>
            <person name="Batista Jda S."/>
            <person name="Ferro J.A."/>
            <person name="Ribeiro J.M."/>
            <person name="Fietto J.L."/>
            <person name="Dabbas K.M."/>
            <person name="Cerdeira L."/>
            <person name="Agnez-Lima L.F."/>
            <person name="Brocchi M."/>
            <person name="de Carvalho M.O."/>
            <person name="Teixeira Mde M."/>
            <person name="Diniz Maia Mde M."/>
            <person name="Goldman M.H."/>
            <person name="Cruz Schneider M.P."/>
            <person name="Felipe M.S."/>
            <person name="Hungria M."/>
            <person name="Nicolas M.F."/>
            <person name="Pereira M."/>
            <person name="Montes M.A."/>
            <person name="Cantao M.E."/>
            <person name="Vincentz M."/>
            <person name="Rafael M.S."/>
            <person name="Silverman N."/>
            <person name="Stoco P.H."/>
            <person name="Souza R.C."/>
            <person name="Vicentini R."/>
            <person name="Gazzinelli R.T."/>
            <person name="Neves Rde O."/>
            <person name="Silva R."/>
            <person name="Astolfi-Filho S."/>
            <person name="Maciel T.E."/>
            <person name="Urmenyi T.P."/>
            <person name="Tadei W.P."/>
            <person name="Camargo E.P."/>
            <person name="de Vasconcelos A.T."/>
        </authorList>
    </citation>
    <scope>NUCLEOTIDE SEQUENCE</scope>
</reference>
<feature type="domain" description="Tudor" evidence="3">
    <location>
        <begin position="272"/>
        <end position="331"/>
    </location>
</feature>
<dbReference type="eggNOG" id="KOG2039">
    <property type="taxonomic scope" value="Eukaryota"/>
</dbReference>
<dbReference type="GO" id="GO:0005737">
    <property type="term" value="C:cytoplasm"/>
    <property type="evidence" value="ECO:0007669"/>
    <property type="project" value="UniProtKB-ARBA"/>
</dbReference>